<evidence type="ECO:0000256" key="3">
    <source>
        <dbReference type="ARBA" id="ARBA00022692"/>
    </source>
</evidence>
<gene>
    <name evidence="9" type="ORF">SAMN05421804_105118</name>
</gene>
<comment type="similarity">
    <text evidence="6">Belongs to the ABC-4 integral membrane protein family.</text>
</comment>
<dbReference type="GO" id="GO:0022857">
    <property type="term" value="F:transmembrane transporter activity"/>
    <property type="evidence" value="ECO:0007669"/>
    <property type="project" value="TreeGrafter"/>
</dbReference>
<evidence type="ECO:0000256" key="7">
    <source>
        <dbReference type="SAM" id="Phobius"/>
    </source>
</evidence>
<feature type="transmembrane region" description="Helical" evidence="7">
    <location>
        <begin position="318"/>
        <end position="348"/>
    </location>
</feature>
<keyword evidence="2" id="KW-1003">Cell membrane</keyword>
<dbReference type="RefSeq" id="WP_031576507.1">
    <property type="nucleotide sequence ID" value="NZ_FNDZ01000005.1"/>
</dbReference>
<dbReference type="Pfam" id="PF02687">
    <property type="entry name" value="FtsX"/>
    <property type="match status" value="2"/>
</dbReference>
<reference evidence="9 10" key="1">
    <citation type="submission" date="2016-10" db="EMBL/GenBank/DDBJ databases">
        <authorList>
            <person name="de Groot N.N."/>
        </authorList>
    </citation>
    <scope>NUCLEOTIDE SEQUENCE [LARGE SCALE GENOMIC DNA]</scope>
    <source>
        <strain evidence="9 10">CGMCC 1.5058</strain>
    </source>
</reference>
<evidence type="ECO:0000256" key="4">
    <source>
        <dbReference type="ARBA" id="ARBA00022989"/>
    </source>
</evidence>
<dbReference type="EMBL" id="FNDZ01000005">
    <property type="protein sequence ID" value="SDI92348.1"/>
    <property type="molecule type" value="Genomic_DNA"/>
</dbReference>
<feature type="transmembrane region" description="Helical" evidence="7">
    <location>
        <begin position="841"/>
        <end position="861"/>
    </location>
</feature>
<dbReference type="InterPro" id="IPR050250">
    <property type="entry name" value="Macrolide_Exporter_MacB"/>
</dbReference>
<dbReference type="InterPro" id="IPR003838">
    <property type="entry name" value="ABC3_permease_C"/>
</dbReference>
<keyword evidence="4 7" id="KW-1133">Transmembrane helix</keyword>
<evidence type="ECO:0000256" key="2">
    <source>
        <dbReference type="ARBA" id="ARBA00022475"/>
    </source>
</evidence>
<keyword evidence="5 7" id="KW-0472">Membrane</keyword>
<feature type="transmembrane region" description="Helical" evidence="7">
    <location>
        <begin position="368"/>
        <end position="390"/>
    </location>
</feature>
<feature type="transmembrane region" description="Helical" evidence="7">
    <location>
        <begin position="20"/>
        <end position="43"/>
    </location>
</feature>
<dbReference type="Proteomes" id="UP000183255">
    <property type="component" value="Unassembled WGS sequence"/>
</dbReference>
<comment type="subcellular location">
    <subcellularLocation>
        <location evidence="1">Cell membrane</location>
        <topology evidence="1">Multi-pass membrane protein</topology>
    </subcellularLocation>
</comment>
<proteinExistence type="inferred from homology"/>
<dbReference type="GO" id="GO:0005886">
    <property type="term" value="C:plasma membrane"/>
    <property type="evidence" value="ECO:0007669"/>
    <property type="project" value="UniProtKB-SubCell"/>
</dbReference>
<organism evidence="9 10">
    <name type="scientific">Proteiniclasticum ruminis</name>
    <dbReference type="NCBI Taxonomy" id="398199"/>
    <lineage>
        <taxon>Bacteria</taxon>
        <taxon>Bacillati</taxon>
        <taxon>Bacillota</taxon>
        <taxon>Clostridia</taxon>
        <taxon>Eubacteriales</taxon>
        <taxon>Clostridiaceae</taxon>
        <taxon>Proteiniclasticum</taxon>
    </lineage>
</organism>
<accession>A0A1G8PJ41</accession>
<feature type="transmembrane region" description="Helical" evidence="7">
    <location>
        <begin position="753"/>
        <end position="774"/>
    </location>
</feature>
<keyword evidence="3 7" id="KW-0812">Transmembrane</keyword>
<dbReference type="PANTHER" id="PTHR30572:SF4">
    <property type="entry name" value="ABC TRANSPORTER PERMEASE YTRF"/>
    <property type="match status" value="1"/>
</dbReference>
<evidence type="ECO:0000256" key="6">
    <source>
        <dbReference type="ARBA" id="ARBA00038076"/>
    </source>
</evidence>
<feature type="transmembrane region" description="Helical" evidence="7">
    <location>
        <begin position="266"/>
        <end position="290"/>
    </location>
</feature>
<evidence type="ECO:0000256" key="5">
    <source>
        <dbReference type="ARBA" id="ARBA00023136"/>
    </source>
</evidence>
<dbReference type="PANTHER" id="PTHR30572">
    <property type="entry name" value="MEMBRANE COMPONENT OF TRANSPORTER-RELATED"/>
    <property type="match status" value="1"/>
</dbReference>
<feature type="domain" description="ABC3 transporter permease C-terminal" evidence="8">
    <location>
        <begin position="758"/>
        <end position="871"/>
    </location>
</feature>
<evidence type="ECO:0000259" key="8">
    <source>
        <dbReference type="Pfam" id="PF02687"/>
    </source>
</evidence>
<feature type="transmembrane region" description="Helical" evidence="7">
    <location>
        <begin position="449"/>
        <end position="469"/>
    </location>
</feature>
<feature type="transmembrane region" description="Helical" evidence="7">
    <location>
        <begin position="809"/>
        <end position="829"/>
    </location>
</feature>
<dbReference type="AlphaFoldDB" id="A0A1G8PJ41"/>
<evidence type="ECO:0000313" key="10">
    <source>
        <dbReference type="Proteomes" id="UP000183255"/>
    </source>
</evidence>
<protein>
    <submittedName>
        <fullName evidence="9">Putative ABC transport system permease protein</fullName>
    </submittedName>
</protein>
<sequence>MNILHRVTLENLKKNKVRTFVTIIGIILSVSLFTAVTSSVYSLQTYILEVVKEQEGDYHGGVYEASAKDLEQVVPHEKVKSTVMLQNLGYAKVEGIKNDYKPYIYVGAMGEGFSETMPVHVTSGRLPENSKEILLPEHLGDNGGLRYKEGEVLSLSLGQRVYEGEQAYQNMALLVGEELTDLQVRTYKVVGFYERPSFERQDAPGYTALTMPDGAGPDSFQAYFQIEPMKDTYTFMEASFPNTSITYNNDLLRYSGSSNENNLNSVLYSMVAVLSLIIMFGSVSLIYNAFSISISERTKQYGLLKSMGATRKQIMNSVFFEALILSAVGIPLGILLGIVGIGLTFFFSKNLFLNLWQAGVKTELVLRIGWTPLLVALILGLATVLISAYIPAKKAAGVSAIDAIRLSKDIRIDPKRVKTSKITYKLFGFSGLLAAKNFKRNRRKYRATVVSLFMSIVLFISASSFTAYIERGMSEVMREKGYDITYTIFPEDYNAEELRDLLGKTEGVEKKALVYNRSFMEASLPKELVTDRYLEVTKDMELRPYVEESQKSMMYVNLTFLDEENYEALIKDNGLDENKYLKVEDVPALYYGQGSFYNYDTNKYVTFEPLKSGSFTMELYELKSFGDSIYYTGEMKDGQLVYRDQEENEVLKSLGEALTVKEVFVGDRIHTLPMAHFNDSHELKMFFPLHMMDSIMSVEENRPMELFFKSKNHKATYEEMVETLEGLSLPTQRLTNHGAYLEQERSMITVVNIFSYGFIILISLIAAANVFNTISTNIQLRRREFAMLKAVGMTRKAFDKMMRFESMLYGVKSILYGIPVAIGMTYLIYMSMRGGIEFDFFLPWTALFIAVGSVFVVVFATSRYAMEKVHKDNPVDALKNENL</sequence>
<feature type="domain" description="ABC3 transporter permease C-terminal" evidence="8">
    <location>
        <begin position="273"/>
        <end position="397"/>
    </location>
</feature>
<evidence type="ECO:0000313" key="9">
    <source>
        <dbReference type="EMBL" id="SDI92348.1"/>
    </source>
</evidence>
<name>A0A1G8PJ41_9CLOT</name>
<evidence type="ECO:0000256" key="1">
    <source>
        <dbReference type="ARBA" id="ARBA00004651"/>
    </source>
</evidence>